<gene>
    <name evidence="2" type="ORF">OSB04_un000133</name>
</gene>
<keyword evidence="3" id="KW-1185">Reference proteome</keyword>
<protein>
    <recommendedName>
        <fullName evidence="1">Reverse transcriptase zinc-binding domain-containing protein</fullName>
    </recommendedName>
</protein>
<comment type="caution">
    <text evidence="2">The sequence shown here is derived from an EMBL/GenBank/DDBJ whole genome shotgun (WGS) entry which is preliminary data.</text>
</comment>
<sequence>MWTACLGRLPTQDHLSIWKENPPDLICSLCECCMDSHDHLFFACPYSKEVWRMIKREVGLHGFPESWASIMDLLNQGRGPVKLVQRLALAATVYFLWVERNTRLFKKTKKVGMQIFKEIRSVIMERMAHRRLFFKRVYESLTLDFTRLCESTLTKSHLYIKSHIPKHSFCMWTACLGRLPTQDHLSIWKENPPDLICLLCECCMDSHDHLFFACPYSKEVWRMIKREVGLHGFPESWASIMDLLNQGRGPVKLVQRLALAATVYFLWVERNTRLFKKTKKVGMQIFKEIRSVIMERMAHRSTVLKMIG</sequence>
<dbReference type="PANTHER" id="PTHR33116">
    <property type="entry name" value="REVERSE TRANSCRIPTASE ZINC-BINDING DOMAIN-CONTAINING PROTEIN-RELATED-RELATED"/>
    <property type="match status" value="1"/>
</dbReference>
<dbReference type="Pfam" id="PF13966">
    <property type="entry name" value="zf-RVT"/>
    <property type="match status" value="2"/>
</dbReference>
<reference evidence="2" key="1">
    <citation type="submission" date="2023-03" db="EMBL/GenBank/DDBJ databases">
        <title>Chromosome-scale reference genome and RAD-based genetic map of yellow starthistle (Centaurea solstitialis) reveal putative structural variation and QTLs associated with invader traits.</title>
        <authorList>
            <person name="Reatini B."/>
            <person name="Cang F.A."/>
            <person name="Jiang Q."/>
            <person name="Mckibben M.T.W."/>
            <person name="Barker M.S."/>
            <person name="Rieseberg L.H."/>
            <person name="Dlugosch K.M."/>
        </authorList>
    </citation>
    <scope>NUCLEOTIDE SEQUENCE</scope>
    <source>
        <strain evidence="2">CAN-66</strain>
        <tissue evidence="2">Leaf</tissue>
    </source>
</reference>
<evidence type="ECO:0000313" key="3">
    <source>
        <dbReference type="Proteomes" id="UP001172457"/>
    </source>
</evidence>
<evidence type="ECO:0000313" key="2">
    <source>
        <dbReference type="EMBL" id="KAJ9536660.1"/>
    </source>
</evidence>
<feature type="domain" description="Reverse transcriptase zinc-binding" evidence="1">
    <location>
        <begin position="150"/>
        <end position="221"/>
    </location>
</feature>
<dbReference type="Proteomes" id="UP001172457">
    <property type="component" value="Unassembled WGS sequence"/>
</dbReference>
<accession>A0AA38W2V9</accession>
<organism evidence="2 3">
    <name type="scientific">Centaurea solstitialis</name>
    <name type="common">yellow star-thistle</name>
    <dbReference type="NCBI Taxonomy" id="347529"/>
    <lineage>
        <taxon>Eukaryota</taxon>
        <taxon>Viridiplantae</taxon>
        <taxon>Streptophyta</taxon>
        <taxon>Embryophyta</taxon>
        <taxon>Tracheophyta</taxon>
        <taxon>Spermatophyta</taxon>
        <taxon>Magnoliopsida</taxon>
        <taxon>eudicotyledons</taxon>
        <taxon>Gunneridae</taxon>
        <taxon>Pentapetalae</taxon>
        <taxon>asterids</taxon>
        <taxon>campanulids</taxon>
        <taxon>Asterales</taxon>
        <taxon>Asteraceae</taxon>
        <taxon>Carduoideae</taxon>
        <taxon>Cardueae</taxon>
        <taxon>Centaureinae</taxon>
        <taxon>Centaurea</taxon>
    </lineage>
</organism>
<dbReference type="EMBL" id="JARYMX010000012">
    <property type="protein sequence ID" value="KAJ9536660.1"/>
    <property type="molecule type" value="Genomic_DNA"/>
</dbReference>
<name>A0AA38W2V9_9ASTR</name>
<proteinExistence type="predicted"/>
<dbReference type="PANTHER" id="PTHR33116:SF84">
    <property type="entry name" value="RNA-DIRECTED DNA POLYMERASE"/>
    <property type="match status" value="1"/>
</dbReference>
<dbReference type="InterPro" id="IPR026960">
    <property type="entry name" value="RVT-Znf"/>
</dbReference>
<evidence type="ECO:0000259" key="1">
    <source>
        <dbReference type="Pfam" id="PF13966"/>
    </source>
</evidence>
<feature type="domain" description="Reverse transcriptase zinc-binding" evidence="1">
    <location>
        <begin position="1"/>
        <end position="51"/>
    </location>
</feature>
<dbReference type="AlphaFoldDB" id="A0AA38W2V9"/>